<dbReference type="SUPFAM" id="SSF52096">
    <property type="entry name" value="ClpP/crotonase"/>
    <property type="match status" value="1"/>
</dbReference>
<evidence type="ECO:0000313" key="2">
    <source>
        <dbReference type="Proteomes" id="UP000002729"/>
    </source>
</evidence>
<dbReference type="PANTHER" id="PTHR11941:SF54">
    <property type="entry name" value="ENOYL-COA HYDRATASE, MITOCHONDRIAL"/>
    <property type="match status" value="1"/>
</dbReference>
<sequence length="85" mass="9029">ISVLHGSSIGGGLLLSLATDHRIATESAIFRLGVAPHGLSPIVMATRLLPSIVGYNFSMRMYAEDTSLSVQMAIDLGLVNEVFND</sequence>
<dbReference type="AlphaFoldDB" id="F0YKR8"/>
<dbReference type="GeneID" id="20221200"/>
<reference evidence="1 2" key="1">
    <citation type="journal article" date="2011" name="Proc. Natl. Acad. Sci. U.S.A.">
        <title>Niche of harmful alga Aureococcus anophagefferens revealed through ecogenomics.</title>
        <authorList>
            <person name="Gobler C.J."/>
            <person name="Berry D.L."/>
            <person name="Dyhrman S.T."/>
            <person name="Wilhelm S.W."/>
            <person name="Salamov A."/>
            <person name="Lobanov A.V."/>
            <person name="Zhang Y."/>
            <person name="Collier J.L."/>
            <person name="Wurch L.L."/>
            <person name="Kustka A.B."/>
            <person name="Dill B.D."/>
            <person name="Shah M."/>
            <person name="VerBerkmoes N.C."/>
            <person name="Kuo A."/>
            <person name="Terry A."/>
            <person name="Pangilinan J."/>
            <person name="Lindquist E.A."/>
            <person name="Lucas S."/>
            <person name="Paulsen I.T."/>
            <person name="Hattenrath-Lehmann T.K."/>
            <person name="Talmage S.C."/>
            <person name="Walker E.A."/>
            <person name="Koch F."/>
            <person name="Burson A.M."/>
            <person name="Marcoval M.A."/>
            <person name="Tang Y.Z."/>
            <person name="Lecleir G.R."/>
            <person name="Coyne K.J."/>
            <person name="Berg G.M."/>
            <person name="Bertrand E.M."/>
            <person name="Saito M.A."/>
            <person name="Gladyshev V.N."/>
            <person name="Grigoriev I.V."/>
        </authorList>
    </citation>
    <scope>NUCLEOTIDE SEQUENCE [LARGE SCALE GENOMIC DNA]</scope>
    <source>
        <strain evidence="2">CCMP 1984</strain>
    </source>
</reference>
<name>F0YKR8_AURAN</name>
<evidence type="ECO:0008006" key="3">
    <source>
        <dbReference type="Google" id="ProtNLM"/>
    </source>
</evidence>
<proteinExistence type="predicted"/>
<dbReference type="RefSeq" id="XP_009040993.1">
    <property type="nucleotide sequence ID" value="XM_009042745.1"/>
</dbReference>
<dbReference type="Pfam" id="PF00378">
    <property type="entry name" value="ECH_1"/>
    <property type="match status" value="1"/>
</dbReference>
<dbReference type="InterPro" id="IPR029045">
    <property type="entry name" value="ClpP/crotonase-like_dom_sf"/>
</dbReference>
<feature type="non-terminal residue" evidence="1">
    <location>
        <position position="1"/>
    </location>
</feature>
<dbReference type="OrthoDB" id="413020at2759"/>
<dbReference type="InParanoid" id="F0YKR8"/>
<dbReference type="PANTHER" id="PTHR11941">
    <property type="entry name" value="ENOYL-COA HYDRATASE-RELATED"/>
    <property type="match status" value="1"/>
</dbReference>
<keyword evidence="2" id="KW-1185">Reference proteome</keyword>
<organism evidence="2">
    <name type="scientific">Aureococcus anophagefferens</name>
    <name type="common">Harmful bloom alga</name>
    <dbReference type="NCBI Taxonomy" id="44056"/>
    <lineage>
        <taxon>Eukaryota</taxon>
        <taxon>Sar</taxon>
        <taxon>Stramenopiles</taxon>
        <taxon>Ochrophyta</taxon>
        <taxon>Pelagophyceae</taxon>
        <taxon>Pelagomonadales</taxon>
        <taxon>Pelagomonadaceae</taxon>
        <taxon>Aureococcus</taxon>
    </lineage>
</organism>
<gene>
    <name evidence="1" type="ORF">AURANDRAFT_32766</name>
</gene>
<dbReference type="Proteomes" id="UP000002729">
    <property type="component" value="Unassembled WGS sequence"/>
</dbReference>
<dbReference type="CDD" id="cd06558">
    <property type="entry name" value="crotonase-like"/>
    <property type="match status" value="1"/>
</dbReference>
<dbReference type="GO" id="GO:0003824">
    <property type="term" value="F:catalytic activity"/>
    <property type="evidence" value="ECO:0007669"/>
    <property type="project" value="UniProtKB-ARBA"/>
</dbReference>
<dbReference type="EMBL" id="GL833153">
    <property type="protein sequence ID" value="EGB04283.1"/>
    <property type="molecule type" value="Genomic_DNA"/>
</dbReference>
<evidence type="ECO:0000313" key="1">
    <source>
        <dbReference type="EMBL" id="EGB04283.1"/>
    </source>
</evidence>
<accession>F0YKR8</accession>
<dbReference type="GO" id="GO:0006635">
    <property type="term" value="P:fatty acid beta-oxidation"/>
    <property type="evidence" value="ECO:0007669"/>
    <property type="project" value="TreeGrafter"/>
</dbReference>
<dbReference type="KEGG" id="aaf:AURANDRAFT_32766"/>
<dbReference type="Gene3D" id="3.90.226.10">
    <property type="entry name" value="2-enoyl-CoA Hydratase, Chain A, domain 1"/>
    <property type="match status" value="1"/>
</dbReference>
<protein>
    <recommendedName>
        <fullName evidence="3">3-hydroxyisobutyryl-coenzyme A hydrolase</fullName>
    </recommendedName>
</protein>
<dbReference type="InterPro" id="IPR001753">
    <property type="entry name" value="Enoyl-CoA_hydra/iso"/>
</dbReference>